<organism evidence="3 4">
    <name type="scientific">Porphyromonas macacae</name>
    <dbReference type="NCBI Taxonomy" id="28115"/>
    <lineage>
        <taxon>Bacteria</taxon>
        <taxon>Pseudomonadati</taxon>
        <taxon>Bacteroidota</taxon>
        <taxon>Bacteroidia</taxon>
        <taxon>Bacteroidales</taxon>
        <taxon>Porphyromonadaceae</taxon>
        <taxon>Porphyromonas</taxon>
    </lineage>
</organism>
<accession>A0A379E8K4</accession>
<dbReference type="InterPro" id="IPR022385">
    <property type="entry name" value="Rhs_assc_core"/>
</dbReference>
<dbReference type="RefSeq" id="WP_306305515.1">
    <property type="nucleotide sequence ID" value="NZ_JBGYTE010000004.1"/>
</dbReference>
<dbReference type="Pfam" id="PF25023">
    <property type="entry name" value="TEN_YD-shell"/>
    <property type="match status" value="1"/>
</dbReference>
<protein>
    <submittedName>
        <fullName evidence="3">Cell wall-associated polypeptide CWBP200</fullName>
    </submittedName>
</protein>
<feature type="domain" description="Teneurin-like YD-shell" evidence="2">
    <location>
        <begin position="33"/>
        <end position="117"/>
    </location>
</feature>
<dbReference type="Gene3D" id="2.180.10.10">
    <property type="entry name" value="RHS repeat-associated core"/>
    <property type="match status" value="1"/>
</dbReference>
<gene>
    <name evidence="3" type="primary">wapA_7</name>
    <name evidence="3" type="ORF">NCTC11632_00764</name>
</gene>
<reference evidence="3 4" key="1">
    <citation type="submission" date="2018-06" db="EMBL/GenBank/DDBJ databases">
        <authorList>
            <consortium name="Pathogen Informatics"/>
            <person name="Doyle S."/>
        </authorList>
    </citation>
    <scope>NUCLEOTIDE SEQUENCE [LARGE SCALE GENOMIC DNA]</scope>
    <source>
        <strain evidence="3 4">NCTC11632</strain>
    </source>
</reference>
<dbReference type="EMBL" id="UGTF01000002">
    <property type="protein sequence ID" value="SUB88692.1"/>
    <property type="molecule type" value="Genomic_DNA"/>
</dbReference>
<dbReference type="PANTHER" id="PTHR32305">
    <property type="match status" value="1"/>
</dbReference>
<evidence type="ECO:0000259" key="2">
    <source>
        <dbReference type="Pfam" id="PF25023"/>
    </source>
</evidence>
<dbReference type="InterPro" id="IPR050708">
    <property type="entry name" value="T6SS_VgrG/RHS"/>
</dbReference>
<dbReference type="PRINTS" id="PR00394">
    <property type="entry name" value="RHSPROTEIN"/>
</dbReference>
<dbReference type="AlphaFoldDB" id="A0A379E8K4"/>
<proteinExistence type="predicted"/>
<evidence type="ECO:0000313" key="3">
    <source>
        <dbReference type="EMBL" id="SUB88692.1"/>
    </source>
</evidence>
<dbReference type="InterPro" id="IPR056823">
    <property type="entry name" value="TEN-like_YD-shell"/>
</dbReference>
<evidence type="ECO:0000313" key="4">
    <source>
        <dbReference type="Proteomes" id="UP000254156"/>
    </source>
</evidence>
<dbReference type="Proteomes" id="UP000254156">
    <property type="component" value="Unassembled WGS sequence"/>
</dbReference>
<dbReference type="NCBIfam" id="TIGR03696">
    <property type="entry name" value="Rhs_assc_core"/>
    <property type="match status" value="1"/>
</dbReference>
<keyword evidence="1" id="KW-0677">Repeat</keyword>
<evidence type="ECO:0000256" key="1">
    <source>
        <dbReference type="ARBA" id="ARBA00022737"/>
    </source>
</evidence>
<sequence length="209" mass="24075">MHEWTDEEKREGAGDENLITWLFEEGCFISCAKLQNGESYSIITDYLGTPTEMYNSKGKKTWSAELDIYGCVRTFRGRSLSDCPFRYQGQYEDEETGLYYNRFRYYDPNTGYYISQDPIGLAGGNPTLYGYVFDSNTEIDPFGLECKAPNGYKTGDVDSHGNLSPGSNRQLGIKILERMVLFKVIILFRMHGLKKEYMATTEKMHLQHY</sequence>
<name>A0A379E8K4_9PORP</name>
<dbReference type="PANTHER" id="PTHR32305:SF15">
    <property type="entry name" value="PROTEIN RHSA-RELATED"/>
    <property type="match status" value="1"/>
</dbReference>